<dbReference type="eggNOG" id="KOG2806">
    <property type="taxonomic scope" value="Eukaryota"/>
</dbReference>
<feature type="compositionally biased region" description="Polar residues" evidence="3">
    <location>
        <begin position="908"/>
        <end position="919"/>
    </location>
</feature>
<dbReference type="EMBL" id="JH432114">
    <property type="status" value="NOT_ANNOTATED_CDS"/>
    <property type="molecule type" value="Genomic_DNA"/>
</dbReference>
<feature type="compositionally biased region" description="Polar residues" evidence="3">
    <location>
        <begin position="1081"/>
        <end position="1098"/>
    </location>
</feature>
<dbReference type="STRING" id="126957.T1JDU5"/>
<dbReference type="SUPFAM" id="SSF51445">
    <property type="entry name" value="(Trans)glycosidases"/>
    <property type="match status" value="1"/>
</dbReference>
<dbReference type="Gene3D" id="3.20.20.80">
    <property type="entry name" value="Glycosidases"/>
    <property type="match status" value="1"/>
</dbReference>
<feature type="chain" id="PRO_5004579555" description="Chitinase" evidence="4">
    <location>
        <begin position="45"/>
        <end position="1591"/>
    </location>
</feature>
<sequence>MNDSENYVNHSTHIFTHNLLLPMARLMMLRLSLISLLLINCVKSEDADAATKPKNEGFCHEGNVQNSKSVVCYYAGYLSADKLDPCLCTHLLLTDWKVGPDLKQLSHKRFKRLDFVRSLKARNPNLQIGLVLFGKTEDSIWAELIAKNKQASALAFRTIAFLSEMDLDGIAIDYDPASAERKNNFTALIKSFREALDLSIPTNSSHKRWLMVNVARDFNHIRKAYDFAHLSMLVDLFYLPAYNFTDDSSEEIIHPSPLMGSDGENADSLVDLLLSLNTTAKKIILGLPAFGVFYHLEESASADLVVEDERSFVSYQQICTALKTGDWIVERAEDKTETRALGNLTWVGFDDSASIRIKSKYALLRNLGGVGVWYLDHDDFNDTCGEGNFPLIRAAHTILDELKNADQTRIMRSFEADMDLEEAEAQLSQIAIPRSGRSNGSPFRVTRIIDRTGEIHLIQDPSQTNLVCTRPGFYRIPEDCSRFYRCVKFNQFKDDFVVFEYDCPAGLVFDEKWEVCNWPSASAPCGGSTEIMPVPRNKFVCSSEGYFTDPENCRWFYKCDDFLRDGVYTAFEFRCPFDLAFDESNIMCNWRWLVPGCGKSGHVLPPIGPFGPGQRPGHSLGTSTLSPPKSSRRPGHNIDGQFPSTDFKDRNYPNGPNGPNGPFPNGPAGPNGPFHNGPSGPNGPFPSGPSGPNGPFPGDFGGGNGHGPAGPNGPFPSGPSGPNGPFPGDPDISKGQGPFGSNGVSSSGPVGPNGPFSKVPGGFNGQGGSPRPQGTRGPHGSFTNGPFSQSSGGNNGPGSFGTRKPNSFNGSPGPIGPLGPVGTKRPAIQISSGERPIGPDGTSGPIGHSGPFNSNSISGSTQPFKPQPTQKPSVSIRPNGLSSVSGPNELPGLSGPHDSSFGPGGSFDPNSGFGSTISFKPTKPPAVSARSSSFKHSLEPGRSSSFFDSDGSTGTTGAIGPNGLVGPASSFGPNRHNNNFGPNGPGGSFGPNGPGGSFGPNGPGGFFGPNGPGGSFGSTGPIGPGSSLGPIGPGSSLGPIGPGSSLGPIGPGSSLGPFGTGVSTGPGVSFGSNSFTGSTNSFGPHSVTHSSNLRSTPTPHIRPSIITHSQTHEPHTIGSTILKERDDILTGPQSPREFPDDGQWEPRKPTRRPNAIEGLPIGYIPGRIVGNTQCEKTIEVQGTGESYGQIHVKGTGLPSIINEYEPPHIGRIPNANNVDNGHTTGGPSRQTAFTSVNNNRGNRHFTSAYQDESDVHNKGAGLDFGQIVVRTKWSETTGKTGLTDNFLNDQKNFGFTSSQFSEHSSDFQSNQDGNLNLDKTNLSGEKQIGVTVSHKSRTENHRKSSSNSEFGAVNSWNARHEFNQEDASRRHTASFSNNDQQNGHSTLRVETSGRHTTGAWNQGQRKSTSISQENIVTQEWNHEGTPNTKLNAKRIDFSSKVKQRQGSRDTNEDRLKLNNNFISSTPFSVGSANRFQDDVLLDQSIGSVNRGFTRGPTVILENDNRNRVANEERLSFRWRNVTELVGPVQCNRAGLFRHPDDCSLFYECFWDRWLNKFTIHYFECPVRLAFDFTITGCNWPLKGPHCEHNNK</sequence>
<dbReference type="InterPro" id="IPR002557">
    <property type="entry name" value="Chitin-bd_dom"/>
</dbReference>
<feature type="compositionally biased region" description="Polar residues" evidence="3">
    <location>
        <begin position="1373"/>
        <end position="1430"/>
    </location>
</feature>
<feature type="compositionally biased region" description="Pro residues" evidence="3">
    <location>
        <begin position="711"/>
        <end position="728"/>
    </location>
</feature>
<dbReference type="SMART" id="SM00636">
    <property type="entry name" value="Glyco_18"/>
    <property type="match status" value="1"/>
</dbReference>
<proteinExistence type="inferred from homology"/>
<dbReference type="InterPro" id="IPR036508">
    <property type="entry name" value="Chitin-bd_dom_sf"/>
</dbReference>
<feature type="compositionally biased region" description="Low complexity" evidence="3">
    <location>
        <begin position="739"/>
        <end position="757"/>
    </location>
</feature>
<dbReference type="Pfam" id="PF01607">
    <property type="entry name" value="CBM_14"/>
    <property type="match status" value="3"/>
</dbReference>
<dbReference type="InterPro" id="IPR050314">
    <property type="entry name" value="Glycosyl_Hydrlase_18"/>
</dbReference>
<feature type="compositionally biased region" description="Gly residues" evidence="3">
    <location>
        <begin position="983"/>
        <end position="1023"/>
    </location>
</feature>
<organism evidence="7 8">
    <name type="scientific">Strigamia maritima</name>
    <name type="common">European centipede</name>
    <name type="synonym">Geophilus maritimus</name>
    <dbReference type="NCBI Taxonomy" id="126957"/>
    <lineage>
        <taxon>Eukaryota</taxon>
        <taxon>Metazoa</taxon>
        <taxon>Ecdysozoa</taxon>
        <taxon>Arthropoda</taxon>
        <taxon>Myriapoda</taxon>
        <taxon>Chilopoda</taxon>
        <taxon>Pleurostigmophora</taxon>
        <taxon>Geophilomorpha</taxon>
        <taxon>Linotaeniidae</taxon>
        <taxon>Strigamia</taxon>
    </lineage>
</organism>
<reference evidence="7" key="2">
    <citation type="submission" date="2015-02" db="UniProtKB">
        <authorList>
            <consortium name="EnsemblMetazoa"/>
        </authorList>
    </citation>
    <scope>IDENTIFICATION</scope>
</reference>
<feature type="compositionally biased region" description="Low complexity" evidence="3">
    <location>
        <begin position="861"/>
        <end position="872"/>
    </location>
</feature>
<feature type="domain" description="GH18" evidence="6">
    <location>
        <begin position="68"/>
        <end position="402"/>
    </location>
</feature>
<dbReference type="GO" id="GO:0008061">
    <property type="term" value="F:chitin binding"/>
    <property type="evidence" value="ECO:0007669"/>
    <property type="project" value="UniProtKB-KW"/>
</dbReference>
<dbReference type="InterPro" id="IPR011583">
    <property type="entry name" value="Chitinase_II/V-like_cat"/>
</dbReference>
<evidence type="ECO:0000256" key="2">
    <source>
        <dbReference type="ARBA" id="ARBA00022669"/>
    </source>
</evidence>
<dbReference type="PANTHER" id="PTHR11177">
    <property type="entry name" value="CHITINASE"/>
    <property type="match status" value="1"/>
</dbReference>
<dbReference type="InterPro" id="IPR001223">
    <property type="entry name" value="Glyco_hydro18_cat"/>
</dbReference>
<dbReference type="GO" id="GO:0004568">
    <property type="term" value="F:chitinase activity"/>
    <property type="evidence" value="ECO:0007669"/>
    <property type="project" value="TreeGrafter"/>
</dbReference>
<keyword evidence="4" id="KW-0732">Signal</keyword>
<evidence type="ECO:0000313" key="7">
    <source>
        <dbReference type="EnsemblMetazoa" id="SMAR011980-PA"/>
    </source>
</evidence>
<protein>
    <recommendedName>
        <fullName evidence="9">Chitinase</fullName>
    </recommendedName>
</protein>
<dbReference type="Gene3D" id="3.10.50.10">
    <property type="match status" value="1"/>
</dbReference>
<dbReference type="EnsemblMetazoa" id="SMAR011980-RA">
    <property type="protein sequence ID" value="SMAR011980-PA"/>
    <property type="gene ID" value="SMAR011980"/>
</dbReference>
<dbReference type="GO" id="GO:0005576">
    <property type="term" value="C:extracellular region"/>
    <property type="evidence" value="ECO:0007669"/>
    <property type="project" value="InterPro"/>
</dbReference>
<feature type="domain" description="Chitin-binding type-2" evidence="5">
    <location>
        <begin position="538"/>
        <end position="599"/>
    </location>
</feature>
<dbReference type="Proteomes" id="UP000014500">
    <property type="component" value="Unassembled WGS sequence"/>
</dbReference>
<evidence type="ECO:0000259" key="5">
    <source>
        <dbReference type="PROSITE" id="PS50940"/>
    </source>
</evidence>
<dbReference type="PANTHER" id="PTHR11177:SF317">
    <property type="entry name" value="CHITINASE 12-RELATED"/>
    <property type="match status" value="1"/>
</dbReference>
<evidence type="ECO:0000256" key="1">
    <source>
        <dbReference type="ARBA" id="ARBA00009121"/>
    </source>
</evidence>
<name>T1JDU5_STRMM</name>
<feature type="compositionally biased region" description="Polar residues" evidence="3">
    <location>
        <begin position="851"/>
        <end position="860"/>
    </location>
</feature>
<dbReference type="SUPFAM" id="SSF57625">
    <property type="entry name" value="Invertebrate chitin-binding proteins"/>
    <property type="match status" value="3"/>
</dbReference>
<accession>T1JDU5</accession>
<evidence type="ECO:0000256" key="4">
    <source>
        <dbReference type="SAM" id="SignalP"/>
    </source>
</evidence>
<dbReference type="HOGENOM" id="CLU_244704_0_0_1"/>
<dbReference type="InterPro" id="IPR029070">
    <property type="entry name" value="Chitinase_insertion_sf"/>
</dbReference>
<comment type="similarity">
    <text evidence="1">Belongs to the glycosyl hydrolase 18 family. Chitinase class II subfamily.</text>
</comment>
<feature type="signal peptide" evidence="4">
    <location>
        <begin position="1"/>
        <end position="44"/>
    </location>
</feature>
<feature type="compositionally biased region" description="Gly residues" evidence="3">
    <location>
        <begin position="699"/>
        <end position="710"/>
    </location>
</feature>
<feature type="region of interest" description="Disordered" evidence="3">
    <location>
        <begin position="1364"/>
        <end position="1452"/>
    </location>
</feature>
<feature type="domain" description="Chitin-binding type-2" evidence="5">
    <location>
        <begin position="465"/>
        <end position="527"/>
    </location>
</feature>
<feature type="compositionally biased region" description="Pro residues" evidence="3">
    <location>
        <begin position="681"/>
        <end position="695"/>
    </location>
</feature>
<feature type="compositionally biased region" description="Low complexity" evidence="3">
    <location>
        <begin position="1024"/>
        <end position="1057"/>
    </location>
</feature>
<evidence type="ECO:0000256" key="3">
    <source>
        <dbReference type="SAM" id="MobiDB-lite"/>
    </source>
</evidence>
<dbReference type="PROSITE" id="PS51910">
    <property type="entry name" value="GH18_2"/>
    <property type="match status" value="1"/>
</dbReference>
<dbReference type="Pfam" id="PF00704">
    <property type="entry name" value="Glyco_hydro_18"/>
    <property type="match status" value="1"/>
</dbReference>
<keyword evidence="2" id="KW-0147">Chitin-binding</keyword>
<dbReference type="PROSITE" id="PS50940">
    <property type="entry name" value="CHIT_BIND_II"/>
    <property type="match status" value="3"/>
</dbReference>
<evidence type="ECO:0000259" key="6">
    <source>
        <dbReference type="PROSITE" id="PS51910"/>
    </source>
</evidence>
<dbReference type="GO" id="GO:0005975">
    <property type="term" value="P:carbohydrate metabolic process"/>
    <property type="evidence" value="ECO:0007669"/>
    <property type="project" value="InterPro"/>
</dbReference>
<dbReference type="GO" id="GO:0006032">
    <property type="term" value="P:chitin catabolic process"/>
    <property type="evidence" value="ECO:0007669"/>
    <property type="project" value="TreeGrafter"/>
</dbReference>
<feature type="region of interest" description="Disordered" evidence="3">
    <location>
        <begin position="1081"/>
        <end position="1159"/>
    </location>
</feature>
<keyword evidence="8" id="KW-1185">Reference proteome</keyword>
<reference evidence="8" key="1">
    <citation type="submission" date="2011-05" db="EMBL/GenBank/DDBJ databases">
        <authorList>
            <person name="Richards S.R."/>
            <person name="Qu J."/>
            <person name="Jiang H."/>
            <person name="Jhangiani S.N."/>
            <person name="Agravi P."/>
            <person name="Goodspeed R."/>
            <person name="Gross S."/>
            <person name="Mandapat C."/>
            <person name="Jackson L."/>
            <person name="Mathew T."/>
            <person name="Pu L."/>
            <person name="Thornton R."/>
            <person name="Saada N."/>
            <person name="Wilczek-Boney K.B."/>
            <person name="Lee S."/>
            <person name="Kovar C."/>
            <person name="Wu Y."/>
            <person name="Scherer S.E."/>
            <person name="Worley K.C."/>
            <person name="Muzny D.M."/>
            <person name="Gibbs R."/>
        </authorList>
    </citation>
    <scope>NUCLEOTIDE SEQUENCE</scope>
    <source>
        <strain evidence="8">Brora</strain>
    </source>
</reference>
<evidence type="ECO:0008006" key="9">
    <source>
        <dbReference type="Google" id="ProtNLM"/>
    </source>
</evidence>
<evidence type="ECO:0000313" key="8">
    <source>
        <dbReference type="Proteomes" id="UP000014500"/>
    </source>
</evidence>
<feature type="region of interest" description="Disordered" evidence="3">
    <location>
        <begin position="608"/>
        <end position="1060"/>
    </location>
</feature>
<dbReference type="InterPro" id="IPR017853">
    <property type="entry name" value="GH"/>
</dbReference>
<feature type="compositionally biased region" description="Low complexity" evidence="3">
    <location>
        <begin position="943"/>
        <end position="956"/>
    </location>
</feature>
<feature type="compositionally biased region" description="Low complexity" evidence="3">
    <location>
        <begin position="668"/>
        <end position="679"/>
    </location>
</feature>
<dbReference type="SMART" id="SM00494">
    <property type="entry name" value="ChtBD2"/>
    <property type="match status" value="3"/>
</dbReference>
<feature type="compositionally biased region" description="Polar residues" evidence="3">
    <location>
        <begin position="620"/>
        <end position="629"/>
    </location>
</feature>
<dbReference type="Gene3D" id="2.170.140.10">
    <property type="entry name" value="Chitin binding domain"/>
    <property type="match status" value="3"/>
</dbReference>
<feature type="domain" description="Chitin-binding type-2" evidence="5">
    <location>
        <begin position="1527"/>
        <end position="1588"/>
    </location>
</feature>